<proteinExistence type="predicted"/>
<dbReference type="Gene3D" id="3.40.50.1240">
    <property type="entry name" value="Phosphoglycerate mutase-like"/>
    <property type="match status" value="1"/>
</dbReference>
<dbReference type="InterPro" id="IPR013078">
    <property type="entry name" value="His_Pase_superF_clade-1"/>
</dbReference>
<dbReference type="OrthoDB" id="9781415at2"/>
<dbReference type="CDD" id="cd07067">
    <property type="entry name" value="HP_PGM_like"/>
    <property type="match status" value="1"/>
</dbReference>
<dbReference type="InterPro" id="IPR050275">
    <property type="entry name" value="PGM_Phosphatase"/>
</dbReference>
<comment type="caution">
    <text evidence="3">The sequence shown here is derived from an EMBL/GenBank/DDBJ whole genome shotgun (WGS) entry which is preliminary data.</text>
</comment>
<sequence length="230" mass="25505">MSLTRIYLIRHGATVLTAEDRFAGATDVELSDEGRHQVGTLSERLAGLKVAAVYASPLGRTMESASILAKPHGLEVQAREGLKEISHGRWERMTRHEVEEAFPDEAAAWDEDPFTFAPEGGESGLAVTARALPALIEIVRDHEGEAVIVVSHKATIRLLLSSLLGFDPRRYRDNLDQDPAGLNIVDFKDPVRARLILFNDTAHYSDACLMKPETAELRLSKWWNNPIKKG</sequence>
<evidence type="ECO:0000256" key="1">
    <source>
        <dbReference type="PIRSR" id="PIRSR613078-1"/>
    </source>
</evidence>
<dbReference type="Proteomes" id="UP000306196">
    <property type="component" value="Unassembled WGS sequence"/>
</dbReference>
<dbReference type="PANTHER" id="PTHR48100">
    <property type="entry name" value="BROAD-SPECIFICITY PHOSPHATASE YOR283W-RELATED"/>
    <property type="match status" value="1"/>
</dbReference>
<dbReference type="GO" id="GO:0016791">
    <property type="term" value="F:phosphatase activity"/>
    <property type="evidence" value="ECO:0007669"/>
    <property type="project" value="TreeGrafter"/>
</dbReference>
<protein>
    <submittedName>
        <fullName evidence="3">Histidine phosphatase family protein</fullName>
    </submittedName>
</protein>
<dbReference type="InterPro" id="IPR029033">
    <property type="entry name" value="His_PPase_superfam"/>
</dbReference>
<dbReference type="EMBL" id="VAUV01000002">
    <property type="protein sequence ID" value="TLD72339.1"/>
    <property type="molecule type" value="Genomic_DNA"/>
</dbReference>
<feature type="active site" description="Tele-phosphohistidine intermediate" evidence="1">
    <location>
        <position position="11"/>
    </location>
</feature>
<dbReference type="SUPFAM" id="SSF53254">
    <property type="entry name" value="Phosphoglycerate mutase-like"/>
    <property type="match status" value="1"/>
</dbReference>
<dbReference type="Pfam" id="PF00300">
    <property type="entry name" value="His_Phos_1"/>
    <property type="match status" value="1"/>
</dbReference>
<gene>
    <name evidence="3" type="ORF">FEM03_03005</name>
</gene>
<feature type="active site" description="Proton donor/acceptor" evidence="1">
    <location>
        <position position="84"/>
    </location>
</feature>
<dbReference type="RefSeq" id="WP_138084695.1">
    <property type="nucleotide sequence ID" value="NZ_VAUV01000002.1"/>
</dbReference>
<reference evidence="3 4" key="1">
    <citation type="submission" date="2019-05" db="EMBL/GenBank/DDBJ databases">
        <title>Verrucobacter flavum gen. nov., sp. nov. a new member of the family Verrucomicrobiaceae.</title>
        <authorList>
            <person name="Szuroczki S."/>
            <person name="Abbaszade G."/>
            <person name="Szabo A."/>
            <person name="Felfoldi T."/>
            <person name="Schumann P."/>
            <person name="Boka K."/>
            <person name="Keki Z."/>
            <person name="Toumi M."/>
            <person name="Toth E."/>
        </authorList>
    </citation>
    <scope>NUCLEOTIDE SEQUENCE [LARGE SCALE GENOMIC DNA]</scope>
    <source>
        <strain evidence="3 4">MG-N-17</strain>
    </source>
</reference>
<evidence type="ECO:0000313" key="3">
    <source>
        <dbReference type="EMBL" id="TLD72339.1"/>
    </source>
</evidence>
<accession>A0A5R8KL04</accession>
<name>A0A5R8KL04_9BACT</name>
<evidence type="ECO:0000256" key="2">
    <source>
        <dbReference type="PIRSR" id="PIRSR613078-2"/>
    </source>
</evidence>
<organism evidence="3 4">
    <name type="scientific">Phragmitibacter flavus</name>
    <dbReference type="NCBI Taxonomy" id="2576071"/>
    <lineage>
        <taxon>Bacteria</taxon>
        <taxon>Pseudomonadati</taxon>
        <taxon>Verrucomicrobiota</taxon>
        <taxon>Verrucomicrobiia</taxon>
        <taxon>Verrucomicrobiales</taxon>
        <taxon>Verrucomicrobiaceae</taxon>
        <taxon>Phragmitibacter</taxon>
    </lineage>
</organism>
<keyword evidence="4" id="KW-1185">Reference proteome</keyword>
<evidence type="ECO:0000313" key="4">
    <source>
        <dbReference type="Proteomes" id="UP000306196"/>
    </source>
</evidence>
<feature type="binding site" evidence="2">
    <location>
        <position position="60"/>
    </location>
    <ligand>
        <name>substrate</name>
    </ligand>
</feature>
<dbReference type="AlphaFoldDB" id="A0A5R8KL04"/>
<dbReference type="SMART" id="SM00855">
    <property type="entry name" value="PGAM"/>
    <property type="match status" value="1"/>
</dbReference>